<keyword evidence="1" id="KW-0547">Nucleotide-binding</keyword>
<name>A0A2V4C0F3_9FLAO</name>
<dbReference type="AlphaFoldDB" id="A0A2V4C0F3"/>
<protein>
    <submittedName>
        <fullName evidence="1">ATP-binding protein</fullName>
    </submittedName>
</protein>
<evidence type="ECO:0000313" key="1">
    <source>
        <dbReference type="EMBL" id="PXY44771.1"/>
    </source>
</evidence>
<keyword evidence="1" id="KW-0067">ATP-binding</keyword>
<proteinExistence type="predicted"/>
<dbReference type="InterPro" id="IPR036890">
    <property type="entry name" value="HATPase_C_sf"/>
</dbReference>
<dbReference type="GO" id="GO:0005524">
    <property type="term" value="F:ATP binding"/>
    <property type="evidence" value="ECO:0007669"/>
    <property type="project" value="UniProtKB-KW"/>
</dbReference>
<gene>
    <name evidence="1" type="ORF">DMB68_15080</name>
</gene>
<dbReference type="RefSeq" id="WP_110347489.1">
    <property type="nucleotide sequence ID" value="NZ_QJHL01000003.1"/>
</dbReference>
<dbReference type="OrthoDB" id="2047848at2"/>
<organism evidence="1 2">
    <name type="scientific">Flavobacterium hydrophilum</name>
    <dbReference type="NCBI Taxonomy" id="2211445"/>
    <lineage>
        <taxon>Bacteria</taxon>
        <taxon>Pseudomonadati</taxon>
        <taxon>Bacteroidota</taxon>
        <taxon>Flavobacteriia</taxon>
        <taxon>Flavobacteriales</taxon>
        <taxon>Flavobacteriaceae</taxon>
        <taxon>Flavobacterium</taxon>
    </lineage>
</organism>
<evidence type="ECO:0000313" key="2">
    <source>
        <dbReference type="Proteomes" id="UP000247681"/>
    </source>
</evidence>
<dbReference type="Gene3D" id="3.30.565.10">
    <property type="entry name" value="Histidine kinase-like ATPase, C-terminal domain"/>
    <property type="match status" value="1"/>
</dbReference>
<reference evidence="1 2" key="1">
    <citation type="submission" date="2018-05" db="EMBL/GenBank/DDBJ databases">
        <title>Flavobacterium sp. strain IMCC34758, incomplete genome.</title>
        <authorList>
            <person name="Joung Y."/>
        </authorList>
    </citation>
    <scope>NUCLEOTIDE SEQUENCE [LARGE SCALE GENOMIC DNA]</scope>
    <source>
        <strain evidence="1 2">IMCC34758</strain>
    </source>
</reference>
<sequence length="296" mass="34281">MIIYFENNITSDWTGYQKLINLVNDASKIKDENIIFDFAGVHFFEANLCAVLGTMIEILENENKKITFQNFNNSVQKILCKNEFLSNHGFEKAIDHYDTVVKYRKFNPTDDEGFNTYIKKELLSKKDFPSHSEKLGKKIMQNIFELYENARTHGKCNFIHTCGQYFPNSLEKQFNITIVDRGVNIKENVNRFLKNENELSSCDAISWAMQKGNTTKSGNIPGGLGLDIIFEFIKLNNGKIQIISSNGFWEYKRGVTETKILENPFQGTIANLRFNLNDKSYYSLAEEHSENWDFTF</sequence>
<dbReference type="EMBL" id="QJHL01000003">
    <property type="protein sequence ID" value="PXY44771.1"/>
    <property type="molecule type" value="Genomic_DNA"/>
</dbReference>
<accession>A0A2V4C0F3</accession>
<comment type="caution">
    <text evidence="1">The sequence shown here is derived from an EMBL/GenBank/DDBJ whole genome shotgun (WGS) entry which is preliminary data.</text>
</comment>
<keyword evidence="2" id="KW-1185">Reference proteome</keyword>
<dbReference type="Proteomes" id="UP000247681">
    <property type="component" value="Unassembled WGS sequence"/>
</dbReference>
<dbReference type="SUPFAM" id="SSF55874">
    <property type="entry name" value="ATPase domain of HSP90 chaperone/DNA topoisomerase II/histidine kinase"/>
    <property type="match status" value="1"/>
</dbReference>